<reference evidence="2" key="1">
    <citation type="journal article" date="2018" name="Antonie Van Leeuwenhoek">
        <title>Proteinivorax hydrogeniformans sp. nov., an anaerobic, haloalkaliphilic bacterium fermenting proteinaceous compounds with high hydrogen production.</title>
        <authorList>
            <person name="Boltyanskaya Y."/>
            <person name="Detkova E."/>
            <person name="Pimenov N."/>
            <person name="Kevbrin V."/>
        </authorList>
    </citation>
    <scope>NUCLEOTIDE SEQUENCE</scope>
    <source>
        <strain evidence="2">Z-710</strain>
    </source>
</reference>
<dbReference type="AlphaFoldDB" id="A0AAU8HRK2"/>
<sequence length="91" mass="9913">MSNILNYIKGNYNKDSSVFKVTAAIIGLGIIFISVYLVSGTYLNKIEVEITDGGYVTGAGTYENGENVTLKAEAKEGVNAILKVYQLEPFR</sequence>
<keyword evidence="1" id="KW-1133">Transmembrane helix</keyword>
<keyword evidence="1" id="KW-0472">Membrane</keyword>
<evidence type="ECO:0000256" key="1">
    <source>
        <dbReference type="SAM" id="Phobius"/>
    </source>
</evidence>
<dbReference type="EMBL" id="CP159485">
    <property type="protein sequence ID" value="XCI28195.1"/>
    <property type="molecule type" value="Genomic_DNA"/>
</dbReference>
<gene>
    <name evidence="2" type="ORF">PRVXH_002145</name>
</gene>
<organism evidence="2">
    <name type="scientific">Proteinivorax hydrogeniformans</name>
    <dbReference type="NCBI Taxonomy" id="1826727"/>
    <lineage>
        <taxon>Bacteria</taxon>
        <taxon>Bacillati</taxon>
        <taxon>Bacillota</taxon>
        <taxon>Clostridia</taxon>
        <taxon>Eubacteriales</taxon>
        <taxon>Proteinivoracaceae</taxon>
        <taxon>Proteinivorax</taxon>
    </lineage>
</organism>
<evidence type="ECO:0000313" key="2">
    <source>
        <dbReference type="EMBL" id="XCI28195.1"/>
    </source>
</evidence>
<name>A0AAU8HRK2_9FIRM</name>
<proteinExistence type="predicted"/>
<keyword evidence="1" id="KW-0812">Transmembrane</keyword>
<protein>
    <submittedName>
        <fullName evidence="2">Uncharacterized protein</fullName>
    </submittedName>
</protein>
<dbReference type="RefSeq" id="WP_353892772.1">
    <property type="nucleotide sequence ID" value="NZ_CP159485.1"/>
</dbReference>
<feature type="transmembrane region" description="Helical" evidence="1">
    <location>
        <begin position="21"/>
        <end position="43"/>
    </location>
</feature>
<reference evidence="2" key="2">
    <citation type="submission" date="2024-06" db="EMBL/GenBank/DDBJ databases">
        <authorList>
            <person name="Petrova K.O."/>
            <person name="Toshchakov S.V."/>
            <person name="Boltjanskaja Y.V."/>
            <person name="Kevbrin V.V."/>
        </authorList>
    </citation>
    <scope>NUCLEOTIDE SEQUENCE</scope>
    <source>
        <strain evidence="2">Z-710</strain>
    </source>
</reference>
<accession>A0AAU8HRK2</accession>